<proteinExistence type="predicted"/>
<evidence type="ECO:0000259" key="8">
    <source>
        <dbReference type="Pfam" id="PF05425"/>
    </source>
</evidence>
<keyword evidence="3 7" id="KW-0812">Transmembrane</keyword>
<dbReference type="Pfam" id="PF05425">
    <property type="entry name" value="CopD"/>
    <property type="match status" value="1"/>
</dbReference>
<feature type="transmembrane region" description="Helical" evidence="7">
    <location>
        <begin position="589"/>
        <end position="608"/>
    </location>
</feature>
<keyword evidence="10" id="KW-1185">Reference proteome</keyword>
<feature type="transmembrane region" description="Helical" evidence="7">
    <location>
        <begin position="46"/>
        <end position="70"/>
    </location>
</feature>
<protein>
    <submittedName>
        <fullName evidence="9">Copper resistance protein D</fullName>
    </submittedName>
</protein>
<comment type="subcellular location">
    <subcellularLocation>
        <location evidence="1">Cell membrane</location>
        <topology evidence="1">Multi-pass membrane protein</topology>
    </subcellularLocation>
</comment>
<feature type="region of interest" description="Disordered" evidence="6">
    <location>
        <begin position="116"/>
        <end position="135"/>
    </location>
</feature>
<reference evidence="9 10" key="1">
    <citation type="submission" date="2019-09" db="EMBL/GenBank/DDBJ databases">
        <title>Arthrobacter zafarii sp. nov., a moderately thermotolerant and halotolerant actinobacterium isolated from Cholistan desert soil of Pakistan.</title>
        <authorList>
            <person name="Amin A."/>
            <person name="Ahmed I."/>
            <person name="Khalid N."/>
            <person name="Schumann P."/>
            <person name="Busse H.J."/>
            <person name="Khan I.U."/>
            <person name="Li S."/>
            <person name="Li W.J."/>
        </authorList>
    </citation>
    <scope>NUCLEOTIDE SEQUENCE [LARGE SCALE GENOMIC DNA]</scope>
    <source>
        <strain evidence="9 10">NCCP-1664</strain>
    </source>
</reference>
<dbReference type="PANTHER" id="PTHR34820">
    <property type="entry name" value="INNER MEMBRANE PROTEIN YEBZ"/>
    <property type="match status" value="1"/>
</dbReference>
<feature type="transmembrane region" description="Helical" evidence="7">
    <location>
        <begin position="150"/>
        <end position="175"/>
    </location>
</feature>
<keyword evidence="4 7" id="KW-1133">Transmembrane helix</keyword>
<feature type="transmembrane region" description="Helical" evidence="7">
    <location>
        <begin position="299"/>
        <end position="320"/>
    </location>
</feature>
<feature type="transmembrane region" description="Helical" evidence="7">
    <location>
        <begin position="546"/>
        <end position="569"/>
    </location>
</feature>
<feature type="transmembrane region" description="Helical" evidence="7">
    <location>
        <begin position="667"/>
        <end position="689"/>
    </location>
</feature>
<feature type="domain" description="Copper resistance protein D" evidence="8">
    <location>
        <begin position="295"/>
        <end position="393"/>
    </location>
</feature>
<keyword evidence="5 7" id="KW-0472">Membrane</keyword>
<feature type="transmembrane region" description="Helical" evidence="7">
    <location>
        <begin position="332"/>
        <end position="352"/>
    </location>
</feature>
<dbReference type="InterPro" id="IPR008457">
    <property type="entry name" value="Cu-R_CopD_dom"/>
</dbReference>
<feature type="region of interest" description="Disordered" evidence="6">
    <location>
        <begin position="12"/>
        <end position="36"/>
    </location>
</feature>
<gene>
    <name evidence="9" type="ORF">NCCP1664_08460</name>
</gene>
<feature type="transmembrane region" description="Helical" evidence="7">
    <location>
        <begin position="90"/>
        <end position="111"/>
    </location>
</feature>
<feature type="transmembrane region" description="Helical" evidence="7">
    <location>
        <begin position="465"/>
        <end position="492"/>
    </location>
</feature>
<feature type="transmembrane region" description="Helical" evidence="7">
    <location>
        <begin position="504"/>
        <end position="525"/>
    </location>
</feature>
<dbReference type="Pfam" id="PF09678">
    <property type="entry name" value="Caa3_CtaG"/>
    <property type="match status" value="1"/>
</dbReference>
<keyword evidence="2" id="KW-1003">Cell membrane</keyword>
<evidence type="ECO:0000256" key="3">
    <source>
        <dbReference type="ARBA" id="ARBA00022692"/>
    </source>
</evidence>
<dbReference type="InterPro" id="IPR019108">
    <property type="entry name" value="Caa3_assmbl_CtaG-rel"/>
</dbReference>
<evidence type="ECO:0000313" key="9">
    <source>
        <dbReference type="EMBL" id="GER22349.1"/>
    </source>
</evidence>
<dbReference type="AlphaFoldDB" id="A0A5A7NNY0"/>
<feature type="transmembrane region" description="Helical" evidence="7">
    <location>
        <begin position="220"/>
        <end position="240"/>
    </location>
</feature>
<evidence type="ECO:0000256" key="7">
    <source>
        <dbReference type="SAM" id="Phobius"/>
    </source>
</evidence>
<organism evidence="9 10">
    <name type="scientific">Zafaria cholistanensis</name>
    <dbReference type="NCBI Taxonomy" id="1682741"/>
    <lineage>
        <taxon>Bacteria</taxon>
        <taxon>Bacillati</taxon>
        <taxon>Actinomycetota</taxon>
        <taxon>Actinomycetes</taxon>
        <taxon>Micrococcales</taxon>
        <taxon>Micrococcaceae</taxon>
        <taxon>Zafaria</taxon>
    </lineage>
</organism>
<feature type="transmembrane region" description="Helical" evidence="7">
    <location>
        <begin position="195"/>
        <end position="213"/>
    </location>
</feature>
<evidence type="ECO:0000256" key="5">
    <source>
        <dbReference type="ARBA" id="ARBA00023136"/>
    </source>
</evidence>
<dbReference type="Proteomes" id="UP000325307">
    <property type="component" value="Unassembled WGS sequence"/>
</dbReference>
<evidence type="ECO:0000256" key="6">
    <source>
        <dbReference type="SAM" id="MobiDB-lite"/>
    </source>
</evidence>
<dbReference type="InterPro" id="IPR032694">
    <property type="entry name" value="CopC/D"/>
</dbReference>
<dbReference type="GO" id="GO:0006825">
    <property type="term" value="P:copper ion transport"/>
    <property type="evidence" value="ECO:0007669"/>
    <property type="project" value="InterPro"/>
</dbReference>
<evidence type="ECO:0000256" key="2">
    <source>
        <dbReference type="ARBA" id="ARBA00022475"/>
    </source>
</evidence>
<dbReference type="PANTHER" id="PTHR34820:SF4">
    <property type="entry name" value="INNER MEMBRANE PROTEIN YEBZ"/>
    <property type="match status" value="1"/>
</dbReference>
<accession>A0A5A7NNY0</accession>
<dbReference type="EMBL" id="BKDJ01000003">
    <property type="protein sequence ID" value="GER22349.1"/>
    <property type="molecule type" value="Genomic_DNA"/>
</dbReference>
<name>A0A5A7NNY0_9MICC</name>
<evidence type="ECO:0000256" key="1">
    <source>
        <dbReference type="ARBA" id="ARBA00004651"/>
    </source>
</evidence>
<feature type="transmembrane region" description="Helical" evidence="7">
    <location>
        <begin position="373"/>
        <end position="393"/>
    </location>
</feature>
<dbReference type="GO" id="GO:0005886">
    <property type="term" value="C:plasma membrane"/>
    <property type="evidence" value="ECO:0007669"/>
    <property type="project" value="UniProtKB-SubCell"/>
</dbReference>
<sequence length="733" mass="77140">MPGAAHTLTEGNVAGRMVNTHAPRGRGGKQLPAPSTDRSDAGLWKVLALPAAPVAVLALVAALAYSGAAAAGQLADPGALTRWGLPVARALVHFSMALAVGALVFAAAVLPRSTRPHRARRDGDGGAGTTDGGSEHPAFARSMNVAATAAVTWTLGAAAVLVLTFSDIAGLPLSLDPAYTAAMLDYIQSISLGQAWAWMVALGAVVSTLAFGVRSPAGVGLAAVAALGGVVPIALVGHAAGADDHWGAVNAIGLHLLGACLWVGGVLVLALTAGLLQGPAPGRYAGARPVLAGVVLRRFSALATVAFLLVLGSGVVSAAIRMDSWEQLATPYGGLIAAKAVLTLVLGALGLAHRRRTIPQLEAGKFSATRATWRIVAVEAAVMAAVMGLATALGRTAPPAGEDAPAATTPARLLTGYDLPPELGVSSWFTVWRIDWLWVAVALFLAAAYLKGFRSVRRRGDKWPVLRLLSWFTGLLALVYVTSGAPAVYGMVLFSVHMVDHMSLTMVVPIFLVLGAPVTLALKALPARTDGTRGPREWILALVHSTYSKVITHPVFAAANFAGSIIVFYNTDLFGFALREHVGHELMNLHFLLTGYIFVLTMIGADPLPRRAPYPMRLVILLATMSFHAFYGISLMSGDSVIQASWFGNMGREWGPDALEDQKVGAGAMWGIGEVPTLLLALGVMVAWSRADARETKRRDRQADRDHDAELQAYNQMFTQLKKQDEEIDRRGR</sequence>
<evidence type="ECO:0000313" key="10">
    <source>
        <dbReference type="Proteomes" id="UP000325307"/>
    </source>
</evidence>
<evidence type="ECO:0000256" key="4">
    <source>
        <dbReference type="ARBA" id="ARBA00022989"/>
    </source>
</evidence>
<feature type="transmembrane region" description="Helical" evidence="7">
    <location>
        <begin position="252"/>
        <end position="278"/>
    </location>
</feature>
<feature type="transmembrane region" description="Helical" evidence="7">
    <location>
        <begin position="620"/>
        <end position="647"/>
    </location>
</feature>
<feature type="transmembrane region" description="Helical" evidence="7">
    <location>
        <begin position="436"/>
        <end position="453"/>
    </location>
</feature>
<comment type="caution">
    <text evidence="9">The sequence shown here is derived from an EMBL/GenBank/DDBJ whole genome shotgun (WGS) entry which is preliminary data.</text>
</comment>